<comment type="caution">
    <text evidence="11">The sequence shown here is derived from an EMBL/GenBank/DDBJ whole genome shotgun (WGS) entry which is preliminary data.</text>
</comment>
<feature type="active site" evidence="7">
    <location>
        <position position="161"/>
    </location>
</feature>
<evidence type="ECO:0000313" key="11">
    <source>
        <dbReference type="EMBL" id="ROR81930.1"/>
    </source>
</evidence>
<evidence type="ECO:0000256" key="7">
    <source>
        <dbReference type="PIRSR" id="PIRSR618044-1"/>
    </source>
</evidence>
<comment type="similarity">
    <text evidence="1 9">Belongs to the peptidase S11 family.</text>
</comment>
<dbReference type="InterPro" id="IPR018044">
    <property type="entry name" value="Peptidase_S11"/>
</dbReference>
<gene>
    <name evidence="11" type="ORF">EDD42_2011</name>
</gene>
<dbReference type="GO" id="GO:0009252">
    <property type="term" value="P:peptidoglycan biosynthetic process"/>
    <property type="evidence" value="ECO:0007669"/>
    <property type="project" value="UniProtKB-KW"/>
</dbReference>
<protein>
    <submittedName>
        <fullName evidence="11">D-alanyl-D-alanine carboxypeptidase (Penicillin-binding protein 5/6)</fullName>
    </submittedName>
</protein>
<evidence type="ECO:0000259" key="10">
    <source>
        <dbReference type="Pfam" id="PF00768"/>
    </source>
</evidence>
<dbReference type="GO" id="GO:0009002">
    <property type="term" value="F:serine-type D-Ala-D-Ala carboxypeptidase activity"/>
    <property type="evidence" value="ECO:0007669"/>
    <property type="project" value="InterPro"/>
</dbReference>
<dbReference type="RefSeq" id="WP_123539718.1">
    <property type="nucleotide sequence ID" value="NZ_FXAP01000001.1"/>
</dbReference>
<dbReference type="InterPro" id="IPR012338">
    <property type="entry name" value="Beta-lactam/transpept-like"/>
</dbReference>
<dbReference type="Pfam" id="PF00768">
    <property type="entry name" value="Peptidase_S11"/>
    <property type="match status" value="1"/>
</dbReference>
<dbReference type="InterPro" id="IPR001967">
    <property type="entry name" value="Peptidase_S11_N"/>
</dbReference>
<evidence type="ECO:0000256" key="6">
    <source>
        <dbReference type="ARBA" id="ARBA00023316"/>
    </source>
</evidence>
<evidence type="ECO:0000256" key="3">
    <source>
        <dbReference type="ARBA" id="ARBA00022801"/>
    </source>
</evidence>
<organism evidence="11 12">
    <name type="scientific">Plantibacter flavus</name>
    <dbReference type="NCBI Taxonomy" id="150123"/>
    <lineage>
        <taxon>Bacteria</taxon>
        <taxon>Bacillati</taxon>
        <taxon>Actinomycetota</taxon>
        <taxon>Actinomycetes</taxon>
        <taxon>Micrococcales</taxon>
        <taxon>Microbacteriaceae</taxon>
        <taxon>Plantibacter</taxon>
    </lineage>
</organism>
<feature type="binding site" evidence="8">
    <location>
        <position position="261"/>
    </location>
    <ligand>
        <name>substrate</name>
    </ligand>
</feature>
<keyword evidence="2" id="KW-0732">Signal</keyword>
<feature type="active site" description="Proton acceptor" evidence="7">
    <location>
        <position position="97"/>
    </location>
</feature>
<keyword evidence="3" id="KW-0378">Hydrolase</keyword>
<evidence type="ECO:0000256" key="5">
    <source>
        <dbReference type="ARBA" id="ARBA00022984"/>
    </source>
</evidence>
<dbReference type="SUPFAM" id="SSF56601">
    <property type="entry name" value="beta-lactamase/transpeptidase-like"/>
    <property type="match status" value="1"/>
</dbReference>
<dbReference type="AlphaFoldDB" id="A0A3N2C3B6"/>
<accession>A0A3N2C3B6</accession>
<dbReference type="Gene3D" id="3.40.710.10">
    <property type="entry name" value="DD-peptidase/beta-lactamase superfamily"/>
    <property type="match status" value="1"/>
</dbReference>
<name>A0A3N2C3B6_9MICO</name>
<dbReference type="GO" id="GO:0008360">
    <property type="term" value="P:regulation of cell shape"/>
    <property type="evidence" value="ECO:0007669"/>
    <property type="project" value="UniProtKB-KW"/>
</dbReference>
<evidence type="ECO:0000256" key="8">
    <source>
        <dbReference type="PIRSR" id="PIRSR618044-2"/>
    </source>
</evidence>
<keyword evidence="6" id="KW-0961">Cell wall biogenesis/degradation</keyword>
<dbReference type="GO" id="GO:0006508">
    <property type="term" value="P:proteolysis"/>
    <property type="evidence" value="ECO:0007669"/>
    <property type="project" value="InterPro"/>
</dbReference>
<evidence type="ECO:0000313" key="12">
    <source>
        <dbReference type="Proteomes" id="UP000266915"/>
    </source>
</evidence>
<keyword evidence="5" id="KW-0573">Peptidoglycan synthesis</keyword>
<feature type="domain" description="Peptidase S11 D-alanyl-D-alanine carboxypeptidase A N-terminal" evidence="10">
    <location>
        <begin position="80"/>
        <end position="294"/>
    </location>
</feature>
<dbReference type="EMBL" id="RKHL01000001">
    <property type="protein sequence ID" value="ROR81930.1"/>
    <property type="molecule type" value="Genomic_DNA"/>
</dbReference>
<evidence type="ECO:0000256" key="2">
    <source>
        <dbReference type="ARBA" id="ARBA00022729"/>
    </source>
</evidence>
<dbReference type="GO" id="GO:0071555">
    <property type="term" value="P:cell wall organization"/>
    <property type="evidence" value="ECO:0007669"/>
    <property type="project" value="UniProtKB-KW"/>
</dbReference>
<evidence type="ECO:0000256" key="1">
    <source>
        <dbReference type="ARBA" id="ARBA00007164"/>
    </source>
</evidence>
<sequence length="414" mass="42425">MPLTRRQIYRRRRLAVFGVLALLIGLFGYSAGALLRPVPAAAATLESSDALTTSLVQQTTPVAWPGFGRGAIGAVGFDGVLSSSGEQTPFPIASITKTITSLVVLEAKPLAAGDQGPSITLTDADVGFYYDTIAENGSAAPVVAGSVFTQRQMLEALLLPSANNYSISLAVWAFGSVDAYLDAARAWLDARGLTGTTVTNTSGLGETNVSTPSDLVTIGKLVLADPVLSSIVKEPTAVLPAIGEVENTNALLGQYGVTGMKTGTDDASGACLLFSADLQVEGRTVTVVGVILGADDHTVLNEAVVSLLQSVPAGFHQVQLATAGQSVGSYSTAWDQAAKVVVASDANVLVWQDTPITVESRARAIDAGAAGSTVGKLSYTVGAGAEGGAATIDVPLALDANVAPVTPWWRLTNP</sequence>
<keyword evidence="4" id="KW-0133">Cell shape</keyword>
<reference evidence="11 12" key="1">
    <citation type="submission" date="2018-11" db="EMBL/GenBank/DDBJ databases">
        <title>Sequencing the genomes of 1000 actinobacteria strains.</title>
        <authorList>
            <person name="Klenk H.-P."/>
        </authorList>
    </citation>
    <scope>NUCLEOTIDE SEQUENCE [LARGE SCALE GENOMIC DNA]</scope>
    <source>
        <strain evidence="11 12">DSM 14012</strain>
    </source>
</reference>
<evidence type="ECO:0000256" key="4">
    <source>
        <dbReference type="ARBA" id="ARBA00022960"/>
    </source>
</evidence>
<proteinExistence type="inferred from homology"/>
<keyword evidence="11" id="KW-0645">Protease</keyword>
<keyword evidence="11" id="KW-0121">Carboxypeptidase</keyword>
<feature type="active site" description="Acyl-ester intermediate" evidence="7">
    <location>
        <position position="94"/>
    </location>
</feature>
<evidence type="ECO:0000256" key="9">
    <source>
        <dbReference type="RuleBase" id="RU004016"/>
    </source>
</evidence>
<dbReference type="PRINTS" id="PR00725">
    <property type="entry name" value="DADACBPTASE1"/>
</dbReference>
<keyword evidence="12" id="KW-1185">Reference proteome</keyword>
<dbReference type="Proteomes" id="UP000266915">
    <property type="component" value="Unassembled WGS sequence"/>
</dbReference>